<dbReference type="NCBIfam" id="TIGR04283">
    <property type="entry name" value="glyco_like_mftF"/>
    <property type="match status" value="1"/>
</dbReference>
<sequence length="435" mass="47121">MKGRLIVFTRFPEPGRCKTRLIPFLGEKNAAGLHRRMSALAIGAARDFCRKDPDWEIEIRFSGGDAEKMAGLYGPGLFRPQSSGSLGRRMREAMDRALSKGASRAVLFGCDCPGVSADLLARACGLVKKNDLVLGPALDGGYWLIGTGRTQEALFSADMPWGSDRVLEKTLAAARSLGLSPALLPPLADVDLPSDLARIFHSPLMADLPEPVISVIIPTLNEEKRLPAAIKSARAPSTEIIVADGGSADATLDAARNAGAFGVLSPRGRGTQQNAGAARARGRILLFLHADTRLPERFGADVIDMLSRPGASAGAFRLGISGSHPARGMVAFFANLRSAWLQLPYGDQALFVLKDVFEKAGGFPDAPIMEDYELVLKLKKMGRVRLASRAVSTSGRRWDELGFFKTLLINQAMIMGRRLKVGPKTLEKWYRYFKS</sequence>
<protein>
    <recommendedName>
        <fullName evidence="6">Glycosyltransferase 2-like domain-containing protein</fullName>
    </recommendedName>
</protein>
<dbReference type="AlphaFoldDB" id="A0A484HG35"/>
<feature type="domain" description="Glycosyltransferase 2-like" evidence="6">
    <location>
        <begin position="214"/>
        <end position="316"/>
    </location>
</feature>
<dbReference type="PANTHER" id="PTHR43646">
    <property type="entry name" value="GLYCOSYLTRANSFERASE"/>
    <property type="match status" value="1"/>
</dbReference>
<name>A0A484HG35_9BACT</name>
<evidence type="ECO:0000256" key="2">
    <source>
        <dbReference type="ARBA" id="ARBA00022475"/>
    </source>
</evidence>
<evidence type="ECO:0000313" key="7">
    <source>
        <dbReference type="EMBL" id="VEN73334.1"/>
    </source>
</evidence>
<dbReference type="GO" id="GO:0005886">
    <property type="term" value="C:plasma membrane"/>
    <property type="evidence" value="ECO:0007669"/>
    <property type="project" value="UniProtKB-SubCell"/>
</dbReference>
<dbReference type="InterPro" id="IPR001173">
    <property type="entry name" value="Glyco_trans_2-like"/>
</dbReference>
<organism evidence="7">
    <name type="scientific">uncultured Desulfobacteraceae bacterium</name>
    <dbReference type="NCBI Taxonomy" id="218296"/>
    <lineage>
        <taxon>Bacteria</taxon>
        <taxon>Pseudomonadati</taxon>
        <taxon>Thermodesulfobacteriota</taxon>
        <taxon>Desulfobacteria</taxon>
        <taxon>Desulfobacterales</taxon>
        <taxon>Desulfobacteraceae</taxon>
        <taxon>environmental samples</taxon>
    </lineage>
</organism>
<dbReference type="GO" id="GO:0016757">
    <property type="term" value="F:glycosyltransferase activity"/>
    <property type="evidence" value="ECO:0007669"/>
    <property type="project" value="UniProtKB-KW"/>
</dbReference>
<reference evidence="7" key="1">
    <citation type="submission" date="2019-01" db="EMBL/GenBank/DDBJ databases">
        <authorList>
            <consortium name="Genoscope - CEA"/>
            <person name="William W."/>
        </authorList>
    </citation>
    <scope>NUCLEOTIDE SEQUENCE</scope>
    <source>
        <strain evidence="7">CR-1</strain>
    </source>
</reference>
<dbReference type="EMBL" id="CAACVI010000007">
    <property type="protein sequence ID" value="VEN73334.1"/>
    <property type="molecule type" value="Genomic_DNA"/>
</dbReference>
<evidence type="ECO:0000259" key="6">
    <source>
        <dbReference type="Pfam" id="PF00535"/>
    </source>
</evidence>
<evidence type="ECO:0000256" key="4">
    <source>
        <dbReference type="ARBA" id="ARBA00022679"/>
    </source>
</evidence>
<dbReference type="InterPro" id="IPR018641">
    <property type="entry name" value="Trfase_1_rSAM/seldom-assoc"/>
</dbReference>
<evidence type="ECO:0000256" key="1">
    <source>
        <dbReference type="ARBA" id="ARBA00004236"/>
    </source>
</evidence>
<keyword evidence="2" id="KW-1003">Cell membrane</keyword>
<dbReference type="Pfam" id="PF09837">
    <property type="entry name" value="DUF2064"/>
    <property type="match status" value="1"/>
</dbReference>
<keyword evidence="3" id="KW-0328">Glycosyltransferase</keyword>
<dbReference type="Pfam" id="PF00535">
    <property type="entry name" value="Glycos_transf_2"/>
    <property type="match status" value="1"/>
</dbReference>
<evidence type="ECO:0000256" key="5">
    <source>
        <dbReference type="ARBA" id="ARBA00023136"/>
    </source>
</evidence>
<dbReference type="InterPro" id="IPR026461">
    <property type="entry name" value="Trfase_2_rSAM/seldom_assoc"/>
</dbReference>
<dbReference type="PANTHER" id="PTHR43646:SF2">
    <property type="entry name" value="GLYCOSYLTRANSFERASE 2-LIKE DOMAIN-CONTAINING PROTEIN"/>
    <property type="match status" value="1"/>
</dbReference>
<dbReference type="SUPFAM" id="SSF53448">
    <property type="entry name" value="Nucleotide-diphospho-sugar transferases"/>
    <property type="match status" value="2"/>
</dbReference>
<accession>A0A484HG35</accession>
<keyword evidence="5" id="KW-0472">Membrane</keyword>
<dbReference type="CDD" id="cd02522">
    <property type="entry name" value="GT_2_like_a"/>
    <property type="match status" value="1"/>
</dbReference>
<keyword evidence="4" id="KW-0808">Transferase</keyword>
<dbReference type="Gene3D" id="3.90.550.10">
    <property type="entry name" value="Spore Coat Polysaccharide Biosynthesis Protein SpsA, Chain A"/>
    <property type="match status" value="2"/>
</dbReference>
<comment type="subcellular location">
    <subcellularLocation>
        <location evidence="1">Cell membrane</location>
    </subcellularLocation>
</comment>
<dbReference type="InterPro" id="IPR029044">
    <property type="entry name" value="Nucleotide-diphossugar_trans"/>
</dbReference>
<gene>
    <name evidence="7" type="ORF">EPICR_150051</name>
</gene>
<evidence type="ECO:0000256" key="3">
    <source>
        <dbReference type="ARBA" id="ARBA00022676"/>
    </source>
</evidence>
<dbReference type="NCBIfam" id="TIGR04282">
    <property type="entry name" value="glyco_like_cofC"/>
    <property type="match status" value="1"/>
</dbReference>
<proteinExistence type="predicted"/>